<evidence type="ECO:0000313" key="15">
    <source>
        <dbReference type="EMBL" id="JAP78492.1"/>
    </source>
</evidence>
<keyword evidence="2 12" id="KW-0812">Transmembrane</keyword>
<dbReference type="PROSITE" id="PS01209">
    <property type="entry name" value="LDLRA_1"/>
    <property type="match status" value="1"/>
</dbReference>
<feature type="domain" description="CUB" evidence="14">
    <location>
        <begin position="36"/>
        <end position="154"/>
    </location>
</feature>
<dbReference type="PRINTS" id="PR00261">
    <property type="entry name" value="LDLRECEPTOR"/>
</dbReference>
<feature type="chain" id="PRO_5007285303" evidence="13">
    <location>
        <begin position="21"/>
        <end position="557"/>
    </location>
</feature>
<dbReference type="GO" id="GO:0043235">
    <property type="term" value="C:receptor complex"/>
    <property type="evidence" value="ECO:0007669"/>
    <property type="project" value="TreeGrafter"/>
</dbReference>
<dbReference type="InterPro" id="IPR023415">
    <property type="entry name" value="LDLR_class-A_CS"/>
</dbReference>
<evidence type="ECO:0000256" key="9">
    <source>
        <dbReference type="PROSITE-ProRule" id="PRU00059"/>
    </source>
</evidence>
<accession>A0A131YJ23</accession>
<feature type="disulfide bond" evidence="10">
    <location>
        <begin position="325"/>
        <end position="343"/>
    </location>
</feature>
<dbReference type="SUPFAM" id="SSF57424">
    <property type="entry name" value="LDL receptor-like module"/>
    <property type="match status" value="4"/>
</dbReference>
<dbReference type="Pfam" id="PF00057">
    <property type="entry name" value="Ldl_recept_a"/>
    <property type="match status" value="3"/>
</dbReference>
<evidence type="ECO:0000256" key="5">
    <source>
        <dbReference type="ARBA" id="ARBA00023136"/>
    </source>
</evidence>
<dbReference type="GO" id="GO:0042562">
    <property type="term" value="F:hormone binding"/>
    <property type="evidence" value="ECO:0007669"/>
    <property type="project" value="TreeGrafter"/>
</dbReference>
<evidence type="ECO:0000256" key="1">
    <source>
        <dbReference type="ARBA" id="ARBA00004167"/>
    </source>
</evidence>
<evidence type="ECO:0000259" key="14">
    <source>
        <dbReference type="PROSITE" id="PS01180"/>
    </source>
</evidence>
<keyword evidence="3" id="KW-0677">Repeat</keyword>
<keyword evidence="7 15" id="KW-0675">Receptor</keyword>
<keyword evidence="4 12" id="KW-1133">Transmembrane helix</keyword>
<feature type="disulfide bond" evidence="10">
    <location>
        <begin position="162"/>
        <end position="174"/>
    </location>
</feature>
<feature type="disulfide bond" evidence="10">
    <location>
        <begin position="337"/>
        <end position="352"/>
    </location>
</feature>
<dbReference type="SMART" id="SM00042">
    <property type="entry name" value="CUB"/>
    <property type="match status" value="1"/>
</dbReference>
<dbReference type="InterPro" id="IPR002172">
    <property type="entry name" value="LDrepeatLR_classA_rpt"/>
</dbReference>
<feature type="disulfide bond" evidence="10">
    <location>
        <begin position="258"/>
        <end position="273"/>
    </location>
</feature>
<organism evidence="15">
    <name type="scientific">Rhipicephalus appendiculatus</name>
    <name type="common">Brown ear tick</name>
    <dbReference type="NCBI Taxonomy" id="34631"/>
    <lineage>
        <taxon>Eukaryota</taxon>
        <taxon>Metazoa</taxon>
        <taxon>Ecdysozoa</taxon>
        <taxon>Arthropoda</taxon>
        <taxon>Chelicerata</taxon>
        <taxon>Arachnida</taxon>
        <taxon>Acari</taxon>
        <taxon>Parasitiformes</taxon>
        <taxon>Ixodida</taxon>
        <taxon>Ixodoidea</taxon>
        <taxon>Ixodidae</taxon>
        <taxon>Rhipicephalinae</taxon>
        <taxon>Rhipicephalus</taxon>
        <taxon>Rhipicephalus</taxon>
    </lineage>
</organism>
<dbReference type="AlphaFoldDB" id="A0A131YJ23"/>
<feature type="compositionally biased region" description="Basic residues" evidence="11">
    <location>
        <begin position="458"/>
        <end position="472"/>
    </location>
</feature>
<keyword evidence="6 10" id="KW-1015">Disulfide bond</keyword>
<evidence type="ECO:0000256" key="2">
    <source>
        <dbReference type="ARBA" id="ARBA00022692"/>
    </source>
</evidence>
<proteinExistence type="predicted"/>
<evidence type="ECO:0000256" key="7">
    <source>
        <dbReference type="ARBA" id="ARBA00023170"/>
    </source>
</evidence>
<dbReference type="InterPro" id="IPR000859">
    <property type="entry name" value="CUB_dom"/>
</dbReference>
<dbReference type="PROSITE" id="PS50068">
    <property type="entry name" value="LDLRA_2"/>
    <property type="match status" value="5"/>
</dbReference>
<evidence type="ECO:0000256" key="3">
    <source>
        <dbReference type="ARBA" id="ARBA00022737"/>
    </source>
</evidence>
<evidence type="ECO:0000256" key="11">
    <source>
        <dbReference type="SAM" id="MobiDB-lite"/>
    </source>
</evidence>
<feature type="disulfide bond" evidence="10">
    <location>
        <begin position="218"/>
        <end position="233"/>
    </location>
</feature>
<dbReference type="SUPFAM" id="SSF49854">
    <property type="entry name" value="Spermadhesin, CUB domain"/>
    <property type="match status" value="1"/>
</dbReference>
<keyword evidence="5 12" id="KW-0472">Membrane</keyword>
<name>A0A131YJ23_RHIAP</name>
<dbReference type="InterPro" id="IPR051221">
    <property type="entry name" value="LDLR-related"/>
</dbReference>
<evidence type="ECO:0000256" key="12">
    <source>
        <dbReference type="SAM" id="Phobius"/>
    </source>
</evidence>
<evidence type="ECO:0000256" key="8">
    <source>
        <dbReference type="ARBA" id="ARBA00023180"/>
    </source>
</evidence>
<feature type="disulfide bond" evidence="9">
    <location>
        <begin position="36"/>
        <end position="63"/>
    </location>
</feature>
<dbReference type="Pfam" id="PF00431">
    <property type="entry name" value="CUB"/>
    <property type="match status" value="1"/>
</dbReference>
<dbReference type="SMART" id="SM00192">
    <property type="entry name" value="LDLa"/>
    <property type="match status" value="5"/>
</dbReference>
<dbReference type="EMBL" id="GEDV01010065">
    <property type="protein sequence ID" value="JAP78492.1"/>
    <property type="molecule type" value="Transcribed_RNA"/>
</dbReference>
<dbReference type="GO" id="GO:0016324">
    <property type="term" value="C:apical plasma membrane"/>
    <property type="evidence" value="ECO:0007669"/>
    <property type="project" value="TreeGrafter"/>
</dbReference>
<feature type="disulfide bond" evidence="10">
    <location>
        <begin position="296"/>
        <end position="311"/>
    </location>
</feature>
<feature type="signal peptide" evidence="13">
    <location>
        <begin position="1"/>
        <end position="20"/>
    </location>
</feature>
<feature type="disulfide bond" evidence="10">
    <location>
        <begin position="277"/>
        <end position="289"/>
    </location>
</feature>
<feature type="disulfide bond" evidence="10">
    <location>
        <begin position="169"/>
        <end position="187"/>
    </location>
</feature>
<dbReference type="CDD" id="cd00112">
    <property type="entry name" value="LDLa"/>
    <property type="match status" value="4"/>
</dbReference>
<dbReference type="InterPro" id="IPR035914">
    <property type="entry name" value="Sperma_CUB_dom_sf"/>
</dbReference>
<evidence type="ECO:0000256" key="13">
    <source>
        <dbReference type="SAM" id="SignalP"/>
    </source>
</evidence>
<dbReference type="CDD" id="cd00041">
    <property type="entry name" value="CUB"/>
    <property type="match status" value="1"/>
</dbReference>
<keyword evidence="13" id="KW-0732">Signal</keyword>
<feature type="region of interest" description="Disordered" evidence="11">
    <location>
        <begin position="450"/>
        <end position="489"/>
    </location>
</feature>
<feature type="disulfide bond" evidence="10">
    <location>
        <begin position="181"/>
        <end position="196"/>
    </location>
</feature>
<dbReference type="Gene3D" id="4.10.400.10">
    <property type="entry name" value="Low-density Lipoprotein Receptor"/>
    <property type="match status" value="4"/>
</dbReference>
<dbReference type="GO" id="GO:0006898">
    <property type="term" value="P:receptor-mediated endocytosis"/>
    <property type="evidence" value="ECO:0007669"/>
    <property type="project" value="TreeGrafter"/>
</dbReference>
<reference evidence="15" key="1">
    <citation type="journal article" date="2016" name="Ticks Tick Borne Dis.">
        <title>De novo assembly and annotation of the salivary gland transcriptome of Rhipicephalus appendiculatus male and female ticks during blood feeding.</title>
        <authorList>
            <person name="de Castro M.H."/>
            <person name="de Klerk D."/>
            <person name="Pienaar R."/>
            <person name="Latif A.A."/>
            <person name="Rees D.J."/>
            <person name="Mans B.J."/>
        </authorList>
    </citation>
    <scope>NUCLEOTIDE SEQUENCE</scope>
    <source>
        <tissue evidence="15">Salivary glands</tissue>
    </source>
</reference>
<keyword evidence="8" id="KW-0325">Glycoprotein</keyword>
<dbReference type="PROSITE" id="PS01180">
    <property type="entry name" value="CUB"/>
    <property type="match status" value="1"/>
</dbReference>
<keyword evidence="15" id="KW-0449">Lipoprotein</keyword>
<dbReference type="InterPro" id="IPR036055">
    <property type="entry name" value="LDL_receptor-like_sf"/>
</dbReference>
<dbReference type="PANTHER" id="PTHR22722:SF14">
    <property type="entry name" value="MEGALIN, ISOFORM A"/>
    <property type="match status" value="1"/>
</dbReference>
<evidence type="ECO:0000256" key="6">
    <source>
        <dbReference type="ARBA" id="ARBA00023157"/>
    </source>
</evidence>
<comment type="subcellular location">
    <subcellularLocation>
        <location evidence="1">Membrane</location>
        <topology evidence="1">Single-pass membrane protein</topology>
    </subcellularLocation>
</comment>
<evidence type="ECO:0000256" key="10">
    <source>
        <dbReference type="PROSITE-ProRule" id="PRU00124"/>
    </source>
</evidence>
<protein>
    <submittedName>
        <fullName evidence="15">Low density lipoprotein receptor</fullName>
    </submittedName>
</protein>
<evidence type="ECO:0000256" key="4">
    <source>
        <dbReference type="ARBA" id="ARBA00022989"/>
    </source>
</evidence>
<sequence>MRRLFVVILLAAVVCSGSTSIRGLLQSSGGADFGSCQQQRRLGPRGKISSPGYPISYSNHTSCSWSIIGRHDQVITISFDDLDLGGLEDCEKNPCCGGTWIKLGPTPNGGERVHCGRKRPEPFISRNSKVWIKFHSSPMQVPQGRGFQLSYTVGGYKQSSSCRPDEYKCRNGMCIFQQWACNGHAECEDNSDELQCPCPGGMLRCATGSDCYNREAHCNGQPDCPDLSDELDCAFCGPNRTLCSPTSTACYDPLNERCDSIFHCENGEDEQGCVSGCEQKIMCASGVGCYRAQDRCDGVPHCADRSDETGCGPEKCRSERGAYLCGDGRCVTEDSVCDRVTDCPDGSDEYGCLRNSMITAAIIGSLFCGLLVVVAVSCSCRLYALRLAQQQAAAAEGPMDSPPLFADSAPPDFWFREPPPPYAVAVGDHRYHVPPDGVIVYGPGSTQNDLGNLCTRGAQRRTRRLRRHRRRPPSPPTPSVTSHETGSSEEVLATAVHGDNSLVLGVHTAATSRRKVSTTSVLSEGTSRMALPVVATDTVVSCDDTRPLIEDDPHCTT</sequence>
<feature type="transmembrane region" description="Helical" evidence="12">
    <location>
        <begin position="357"/>
        <end position="376"/>
    </location>
</feature>
<dbReference type="Gene3D" id="2.60.120.290">
    <property type="entry name" value="Spermadhesin, CUB domain"/>
    <property type="match status" value="1"/>
</dbReference>
<comment type="caution">
    <text evidence="10">Lacks conserved residue(s) required for the propagation of feature annotation.</text>
</comment>
<dbReference type="PANTHER" id="PTHR22722">
    <property type="entry name" value="LOW-DENSITY LIPOPROTEIN RECEPTOR-RELATED PROTEIN 2-RELATED"/>
    <property type="match status" value="1"/>
</dbReference>